<feature type="non-terminal residue" evidence="2">
    <location>
        <position position="131"/>
    </location>
</feature>
<organism evidence="2 3">
    <name type="scientific">Chaetomidium leptoderma</name>
    <dbReference type="NCBI Taxonomy" id="669021"/>
    <lineage>
        <taxon>Eukaryota</taxon>
        <taxon>Fungi</taxon>
        <taxon>Dikarya</taxon>
        <taxon>Ascomycota</taxon>
        <taxon>Pezizomycotina</taxon>
        <taxon>Sordariomycetes</taxon>
        <taxon>Sordariomycetidae</taxon>
        <taxon>Sordariales</taxon>
        <taxon>Chaetomiaceae</taxon>
        <taxon>Chaetomidium</taxon>
    </lineage>
</organism>
<feature type="region of interest" description="Disordered" evidence="1">
    <location>
        <begin position="1"/>
        <end position="22"/>
    </location>
</feature>
<accession>A0AAN6VGZ9</accession>
<feature type="compositionally biased region" description="Low complexity" evidence="1">
    <location>
        <begin position="75"/>
        <end position="85"/>
    </location>
</feature>
<reference evidence="2" key="1">
    <citation type="journal article" date="2023" name="Mol. Phylogenet. Evol.">
        <title>Genome-scale phylogeny and comparative genomics of the fungal order Sordariales.</title>
        <authorList>
            <person name="Hensen N."/>
            <person name="Bonometti L."/>
            <person name="Westerberg I."/>
            <person name="Brannstrom I.O."/>
            <person name="Guillou S."/>
            <person name="Cros-Aarteil S."/>
            <person name="Calhoun S."/>
            <person name="Haridas S."/>
            <person name="Kuo A."/>
            <person name="Mondo S."/>
            <person name="Pangilinan J."/>
            <person name="Riley R."/>
            <person name="LaButti K."/>
            <person name="Andreopoulos B."/>
            <person name="Lipzen A."/>
            <person name="Chen C."/>
            <person name="Yan M."/>
            <person name="Daum C."/>
            <person name="Ng V."/>
            <person name="Clum A."/>
            <person name="Steindorff A."/>
            <person name="Ohm R.A."/>
            <person name="Martin F."/>
            <person name="Silar P."/>
            <person name="Natvig D.O."/>
            <person name="Lalanne C."/>
            <person name="Gautier V."/>
            <person name="Ament-Velasquez S.L."/>
            <person name="Kruys A."/>
            <person name="Hutchinson M.I."/>
            <person name="Powell A.J."/>
            <person name="Barry K."/>
            <person name="Miller A.N."/>
            <person name="Grigoriev I.V."/>
            <person name="Debuchy R."/>
            <person name="Gladieux P."/>
            <person name="Hiltunen Thoren M."/>
            <person name="Johannesson H."/>
        </authorList>
    </citation>
    <scope>NUCLEOTIDE SEQUENCE</scope>
    <source>
        <strain evidence="2">CBS 538.74</strain>
    </source>
</reference>
<reference evidence="2" key="2">
    <citation type="submission" date="2023-05" db="EMBL/GenBank/DDBJ databases">
        <authorList>
            <consortium name="Lawrence Berkeley National Laboratory"/>
            <person name="Steindorff A."/>
            <person name="Hensen N."/>
            <person name="Bonometti L."/>
            <person name="Westerberg I."/>
            <person name="Brannstrom I.O."/>
            <person name="Guillou S."/>
            <person name="Cros-Aarteil S."/>
            <person name="Calhoun S."/>
            <person name="Haridas S."/>
            <person name="Kuo A."/>
            <person name="Mondo S."/>
            <person name="Pangilinan J."/>
            <person name="Riley R."/>
            <person name="Labutti K."/>
            <person name="Andreopoulos B."/>
            <person name="Lipzen A."/>
            <person name="Chen C."/>
            <person name="Yanf M."/>
            <person name="Daum C."/>
            <person name="Ng V."/>
            <person name="Clum A."/>
            <person name="Ohm R."/>
            <person name="Martin F."/>
            <person name="Silar P."/>
            <person name="Natvig D."/>
            <person name="Lalanne C."/>
            <person name="Gautier V."/>
            <person name="Ament-Velasquez S.L."/>
            <person name="Kruys A."/>
            <person name="Hutchinson M.I."/>
            <person name="Powell A.J."/>
            <person name="Barry K."/>
            <person name="Miller A.N."/>
            <person name="Grigoriev I.V."/>
            <person name="Debuchy R."/>
            <person name="Gladieux P."/>
            <person name="Thoren M.H."/>
            <person name="Johannesson H."/>
        </authorList>
    </citation>
    <scope>NUCLEOTIDE SEQUENCE</scope>
    <source>
        <strain evidence="2">CBS 538.74</strain>
    </source>
</reference>
<evidence type="ECO:0000256" key="1">
    <source>
        <dbReference type="SAM" id="MobiDB-lite"/>
    </source>
</evidence>
<gene>
    <name evidence="2" type="ORF">C8A00DRAFT_37442</name>
</gene>
<dbReference type="Proteomes" id="UP001302745">
    <property type="component" value="Unassembled WGS sequence"/>
</dbReference>
<feature type="region of interest" description="Disordered" evidence="1">
    <location>
        <begin position="71"/>
        <end position="101"/>
    </location>
</feature>
<comment type="caution">
    <text evidence="2">The sequence shown here is derived from an EMBL/GenBank/DDBJ whole genome shotgun (WGS) entry which is preliminary data.</text>
</comment>
<sequence>MSAVTDRRPPLATSVSAPNVFSRPMDPAPAPLVYINGWHGIGKETIAECLTLLLGKDKSLLIDVRSVGRETTSASCCGGSSSSSNNRRHGHGHHHHHYRLKHDHNPLLTPEHPRYFSFDLDSEHHHLPPSP</sequence>
<evidence type="ECO:0000313" key="3">
    <source>
        <dbReference type="Proteomes" id="UP001302745"/>
    </source>
</evidence>
<dbReference type="EMBL" id="MU857108">
    <property type="protein sequence ID" value="KAK4149971.1"/>
    <property type="molecule type" value="Genomic_DNA"/>
</dbReference>
<dbReference type="AlphaFoldDB" id="A0AAN6VGZ9"/>
<feature type="compositionally biased region" description="Basic residues" evidence="1">
    <location>
        <begin position="86"/>
        <end position="101"/>
    </location>
</feature>
<name>A0AAN6VGZ9_9PEZI</name>
<evidence type="ECO:0000313" key="2">
    <source>
        <dbReference type="EMBL" id="KAK4149971.1"/>
    </source>
</evidence>
<keyword evidence="3" id="KW-1185">Reference proteome</keyword>
<proteinExistence type="predicted"/>
<protein>
    <submittedName>
        <fullName evidence="2">Uncharacterized protein</fullName>
    </submittedName>
</protein>